<keyword evidence="2" id="KW-0472">Membrane</keyword>
<sequence length="235" mass="26552">MQPVNLAGQPAKPSFWTRGLLFLTYFVAIQIVPMVLVLIRKTAMDQILIRSGLAILYLLGYIVIIVALVYSLKRVMNRSFWHWLSRRDALILVGSFLGFLIAEIGLNLLNQQFFGQSQTANNQAILSLLTSDRWIFYLLMFSGIILSPIVEELLFRGYLINAFFKPQQTWLPVIFSGVVFSLAHLSTNIVSFLIYAVLGMILATIYRGTDNLCTSIGLHMLNNLLAMSMMAVMIH</sequence>
<dbReference type="GO" id="GO:0080120">
    <property type="term" value="P:CAAX-box protein maturation"/>
    <property type="evidence" value="ECO:0007669"/>
    <property type="project" value="UniProtKB-ARBA"/>
</dbReference>
<evidence type="ECO:0000313" key="4">
    <source>
        <dbReference type="EMBL" id="KRK97742.1"/>
    </source>
</evidence>
<dbReference type="PATRIC" id="fig|1423776.4.peg.716"/>
<evidence type="ECO:0000313" key="5">
    <source>
        <dbReference type="Proteomes" id="UP000051160"/>
    </source>
</evidence>
<accession>A0A0R1LPG4</accession>
<keyword evidence="2" id="KW-1133">Transmembrane helix</keyword>
<feature type="domain" description="CAAX prenyl protease 2/Lysostaphin resistance protein A-like" evidence="3">
    <location>
        <begin position="136"/>
        <end position="225"/>
    </location>
</feature>
<keyword evidence="5" id="KW-1185">Reference proteome</keyword>
<keyword evidence="2" id="KW-0812">Transmembrane</keyword>
<dbReference type="Proteomes" id="UP000051160">
    <property type="component" value="Unassembled WGS sequence"/>
</dbReference>
<dbReference type="PANTHER" id="PTHR36435">
    <property type="entry name" value="SLR1288 PROTEIN"/>
    <property type="match status" value="1"/>
</dbReference>
<dbReference type="GO" id="GO:0004175">
    <property type="term" value="F:endopeptidase activity"/>
    <property type="evidence" value="ECO:0007669"/>
    <property type="project" value="UniProtKB-ARBA"/>
</dbReference>
<reference evidence="4 5" key="1">
    <citation type="journal article" date="2015" name="Genome Announc.">
        <title>Expanding the biotechnology potential of lactobacilli through comparative genomics of 213 strains and associated genera.</title>
        <authorList>
            <person name="Sun Z."/>
            <person name="Harris H.M."/>
            <person name="McCann A."/>
            <person name="Guo C."/>
            <person name="Argimon S."/>
            <person name="Zhang W."/>
            <person name="Yang X."/>
            <person name="Jeffery I.B."/>
            <person name="Cooney J.C."/>
            <person name="Kagawa T.F."/>
            <person name="Liu W."/>
            <person name="Song Y."/>
            <person name="Salvetti E."/>
            <person name="Wrobel A."/>
            <person name="Rasinkangas P."/>
            <person name="Parkhill J."/>
            <person name="Rea M.C."/>
            <person name="O'Sullivan O."/>
            <person name="Ritari J."/>
            <person name="Douillard F.P."/>
            <person name="Paul Ross R."/>
            <person name="Yang R."/>
            <person name="Briner A.E."/>
            <person name="Felis G.E."/>
            <person name="de Vos W.M."/>
            <person name="Barrangou R."/>
            <person name="Klaenhammer T.R."/>
            <person name="Caufield P.W."/>
            <person name="Cui Y."/>
            <person name="Zhang H."/>
            <person name="O'Toole P.W."/>
        </authorList>
    </citation>
    <scope>NUCLEOTIDE SEQUENCE [LARGE SCALE GENOMIC DNA]</scope>
    <source>
        <strain evidence="4 5">DSM 19909</strain>
    </source>
</reference>
<proteinExistence type="inferred from homology"/>
<comment type="similarity">
    <text evidence="1">Belongs to the UPF0177 family.</text>
</comment>
<gene>
    <name evidence="4" type="ORF">FD04_GL000712</name>
</gene>
<evidence type="ECO:0000259" key="3">
    <source>
        <dbReference type="Pfam" id="PF02517"/>
    </source>
</evidence>
<evidence type="ECO:0000256" key="1">
    <source>
        <dbReference type="ARBA" id="ARBA00009067"/>
    </source>
</evidence>
<dbReference type="Pfam" id="PF02517">
    <property type="entry name" value="Rce1-like"/>
    <property type="match status" value="1"/>
</dbReference>
<dbReference type="PANTHER" id="PTHR36435:SF1">
    <property type="entry name" value="CAAX AMINO TERMINAL PROTEASE FAMILY PROTEIN"/>
    <property type="match status" value="1"/>
</dbReference>
<dbReference type="RefSeq" id="WP_056947548.1">
    <property type="nucleotide sequence ID" value="NZ_AZEE01000028.1"/>
</dbReference>
<dbReference type="OrthoDB" id="8607342at2"/>
<protein>
    <submittedName>
        <fullName evidence="4">Abortive infection protein</fullName>
    </submittedName>
</protein>
<feature type="transmembrane region" description="Helical" evidence="2">
    <location>
        <begin position="215"/>
        <end position="234"/>
    </location>
</feature>
<dbReference type="AlphaFoldDB" id="A0A0R1LPG4"/>
<feature type="transmembrane region" description="Helical" evidence="2">
    <location>
        <begin position="51"/>
        <end position="70"/>
    </location>
</feature>
<dbReference type="STRING" id="1423776.FD04_GL000712"/>
<feature type="transmembrane region" description="Helical" evidence="2">
    <location>
        <begin position="134"/>
        <end position="150"/>
    </location>
</feature>
<comment type="caution">
    <text evidence="4">The sequence shown here is derived from an EMBL/GenBank/DDBJ whole genome shotgun (WGS) entry which is preliminary data.</text>
</comment>
<organism evidence="4 5">
    <name type="scientific">Secundilactobacillus odoratitofui DSM 19909 = JCM 15043</name>
    <dbReference type="NCBI Taxonomy" id="1423776"/>
    <lineage>
        <taxon>Bacteria</taxon>
        <taxon>Bacillati</taxon>
        <taxon>Bacillota</taxon>
        <taxon>Bacilli</taxon>
        <taxon>Lactobacillales</taxon>
        <taxon>Lactobacillaceae</taxon>
        <taxon>Secundilactobacillus</taxon>
    </lineage>
</organism>
<dbReference type="InterPro" id="IPR003675">
    <property type="entry name" value="Rce1/LyrA-like_dom"/>
</dbReference>
<feature type="transmembrane region" description="Helical" evidence="2">
    <location>
        <begin position="170"/>
        <end position="203"/>
    </location>
</feature>
<feature type="transmembrane region" description="Helical" evidence="2">
    <location>
        <begin position="90"/>
        <end position="109"/>
    </location>
</feature>
<feature type="transmembrane region" description="Helical" evidence="2">
    <location>
        <begin position="20"/>
        <end position="39"/>
    </location>
</feature>
<name>A0A0R1LPG4_9LACO</name>
<evidence type="ECO:0000256" key="2">
    <source>
        <dbReference type="SAM" id="Phobius"/>
    </source>
</evidence>
<dbReference type="EMBL" id="AZEE01000028">
    <property type="protein sequence ID" value="KRK97742.1"/>
    <property type="molecule type" value="Genomic_DNA"/>
</dbReference>
<dbReference type="InterPro" id="IPR052710">
    <property type="entry name" value="CAAX_protease"/>
</dbReference>